<dbReference type="AlphaFoldDB" id="A0A396HYR1"/>
<accession>A0A396HYR1</accession>
<proteinExistence type="predicted"/>
<sequence>MQMRLHIVTGKHQCNNSRMPSGHIHYPEQSQKVSTISLSFSA</sequence>
<evidence type="ECO:0000313" key="3">
    <source>
        <dbReference type="Proteomes" id="UP000265566"/>
    </source>
</evidence>
<dbReference type="EMBL" id="PSQE01000005">
    <property type="protein sequence ID" value="RHN57633.1"/>
    <property type="molecule type" value="Genomic_DNA"/>
</dbReference>
<feature type="region of interest" description="Disordered" evidence="1">
    <location>
        <begin position="8"/>
        <end position="29"/>
    </location>
</feature>
<dbReference type="Proteomes" id="UP000265566">
    <property type="component" value="Chromosome 5"/>
</dbReference>
<protein>
    <submittedName>
        <fullName evidence="2">Uncharacterized protein</fullName>
    </submittedName>
</protein>
<evidence type="ECO:0000256" key="1">
    <source>
        <dbReference type="SAM" id="MobiDB-lite"/>
    </source>
</evidence>
<name>A0A396HYR1_MEDTR</name>
<gene>
    <name evidence="2" type="ORF">MtrunA17_Chr5g0442571</name>
</gene>
<comment type="caution">
    <text evidence="2">The sequence shown here is derived from an EMBL/GenBank/DDBJ whole genome shotgun (WGS) entry which is preliminary data.</text>
</comment>
<evidence type="ECO:0000313" key="2">
    <source>
        <dbReference type="EMBL" id="RHN57633.1"/>
    </source>
</evidence>
<dbReference type="Gramene" id="rna33210">
    <property type="protein sequence ID" value="RHN57633.1"/>
    <property type="gene ID" value="gene33210"/>
</dbReference>
<reference evidence="3" key="1">
    <citation type="journal article" date="2018" name="Nat. Plants">
        <title>Whole-genome landscape of Medicago truncatula symbiotic genes.</title>
        <authorList>
            <person name="Pecrix Y."/>
            <person name="Staton S.E."/>
            <person name="Sallet E."/>
            <person name="Lelandais-Briere C."/>
            <person name="Moreau S."/>
            <person name="Carrere S."/>
            <person name="Blein T."/>
            <person name="Jardinaud M.F."/>
            <person name="Latrasse D."/>
            <person name="Zouine M."/>
            <person name="Zahm M."/>
            <person name="Kreplak J."/>
            <person name="Mayjonade B."/>
            <person name="Satge C."/>
            <person name="Perez M."/>
            <person name="Cauet S."/>
            <person name="Marande W."/>
            <person name="Chantry-Darmon C."/>
            <person name="Lopez-Roques C."/>
            <person name="Bouchez O."/>
            <person name="Berard A."/>
            <person name="Debelle F."/>
            <person name="Munos S."/>
            <person name="Bendahmane A."/>
            <person name="Berges H."/>
            <person name="Niebel A."/>
            <person name="Buitink J."/>
            <person name="Frugier F."/>
            <person name="Benhamed M."/>
            <person name="Crespi M."/>
            <person name="Gouzy J."/>
            <person name="Gamas P."/>
        </authorList>
    </citation>
    <scope>NUCLEOTIDE SEQUENCE [LARGE SCALE GENOMIC DNA]</scope>
    <source>
        <strain evidence="3">cv. Jemalong A17</strain>
    </source>
</reference>
<organism evidence="2 3">
    <name type="scientific">Medicago truncatula</name>
    <name type="common">Barrel medic</name>
    <name type="synonym">Medicago tribuloides</name>
    <dbReference type="NCBI Taxonomy" id="3880"/>
    <lineage>
        <taxon>Eukaryota</taxon>
        <taxon>Viridiplantae</taxon>
        <taxon>Streptophyta</taxon>
        <taxon>Embryophyta</taxon>
        <taxon>Tracheophyta</taxon>
        <taxon>Spermatophyta</taxon>
        <taxon>Magnoliopsida</taxon>
        <taxon>eudicotyledons</taxon>
        <taxon>Gunneridae</taxon>
        <taxon>Pentapetalae</taxon>
        <taxon>rosids</taxon>
        <taxon>fabids</taxon>
        <taxon>Fabales</taxon>
        <taxon>Fabaceae</taxon>
        <taxon>Papilionoideae</taxon>
        <taxon>50 kb inversion clade</taxon>
        <taxon>NPAAA clade</taxon>
        <taxon>Hologalegina</taxon>
        <taxon>IRL clade</taxon>
        <taxon>Trifolieae</taxon>
        <taxon>Medicago</taxon>
    </lineage>
</organism>